<feature type="region of interest" description="Disordered" evidence="1">
    <location>
        <begin position="1494"/>
        <end position="1544"/>
    </location>
</feature>
<reference evidence="2 3" key="1">
    <citation type="journal article" date="2018" name="PLoS ONE">
        <title>The draft genome of Kipferlia bialata reveals reductive genome evolution in fornicate parasites.</title>
        <authorList>
            <person name="Tanifuji G."/>
            <person name="Takabayashi S."/>
            <person name="Kume K."/>
            <person name="Takagi M."/>
            <person name="Nakayama T."/>
            <person name="Kamikawa R."/>
            <person name="Inagaki Y."/>
            <person name="Hashimoto T."/>
        </authorList>
    </citation>
    <scope>NUCLEOTIDE SEQUENCE [LARGE SCALE GENOMIC DNA]</scope>
    <source>
        <strain evidence="2">NY0173</strain>
    </source>
</reference>
<feature type="compositionally biased region" description="Acidic residues" evidence="1">
    <location>
        <begin position="1030"/>
        <end position="1045"/>
    </location>
</feature>
<evidence type="ECO:0000313" key="2">
    <source>
        <dbReference type="EMBL" id="GIQ80485.1"/>
    </source>
</evidence>
<feature type="compositionally biased region" description="Low complexity" evidence="1">
    <location>
        <begin position="658"/>
        <end position="669"/>
    </location>
</feature>
<dbReference type="EMBL" id="BDIP01000179">
    <property type="protein sequence ID" value="GIQ80485.1"/>
    <property type="molecule type" value="Genomic_DNA"/>
</dbReference>
<feature type="compositionally biased region" description="Basic and acidic residues" evidence="1">
    <location>
        <begin position="1494"/>
        <end position="1512"/>
    </location>
</feature>
<keyword evidence="3" id="KW-1185">Reference proteome</keyword>
<dbReference type="Gene3D" id="2.120.10.80">
    <property type="entry name" value="Kelch-type beta propeller"/>
    <property type="match status" value="1"/>
</dbReference>
<feature type="compositionally biased region" description="Pro residues" evidence="1">
    <location>
        <begin position="1726"/>
        <end position="1738"/>
    </location>
</feature>
<protein>
    <submittedName>
        <fullName evidence="2">Uncharacterized protein</fullName>
    </submittedName>
</protein>
<name>A0A9K3CQH0_9EUKA</name>
<feature type="region of interest" description="Disordered" evidence="1">
    <location>
        <begin position="1803"/>
        <end position="1823"/>
    </location>
</feature>
<dbReference type="InterPro" id="IPR015915">
    <property type="entry name" value="Kelch-typ_b-propeller"/>
</dbReference>
<dbReference type="Proteomes" id="UP000265618">
    <property type="component" value="Unassembled WGS sequence"/>
</dbReference>
<feature type="compositionally biased region" description="Low complexity" evidence="1">
    <location>
        <begin position="1513"/>
        <end position="1537"/>
    </location>
</feature>
<evidence type="ECO:0000313" key="3">
    <source>
        <dbReference type="Proteomes" id="UP000265618"/>
    </source>
</evidence>
<comment type="caution">
    <text evidence="2">The sequence shown here is derived from an EMBL/GenBank/DDBJ whole genome shotgun (WGS) entry which is preliminary data.</text>
</comment>
<organism evidence="2 3">
    <name type="scientific">Kipferlia bialata</name>
    <dbReference type="NCBI Taxonomy" id="797122"/>
    <lineage>
        <taxon>Eukaryota</taxon>
        <taxon>Metamonada</taxon>
        <taxon>Carpediemonas-like organisms</taxon>
        <taxon>Kipferlia</taxon>
    </lineage>
</organism>
<feature type="region of interest" description="Disordered" evidence="1">
    <location>
        <begin position="647"/>
        <end position="669"/>
    </location>
</feature>
<dbReference type="SUPFAM" id="SSF117281">
    <property type="entry name" value="Kelch motif"/>
    <property type="match status" value="1"/>
</dbReference>
<gene>
    <name evidence="2" type="ORF">KIPB_001290</name>
</gene>
<accession>A0A9K3CQH0</accession>
<sequence>MCHTDMWAFDTTRLNVDAETLTVQWTRLGDLPKEIVNSAAVTIHGRAHVIGGGRDCNLHMVYTPGKRGLERDWERAPAVAFSSAVGTWECLPSTPVPAPVPVALLYEGSRRVGILGYANNTGPVLHVYDSVDGGWIGYDSISWSSVTEGAGCMLDEDTALVHGKTGTRVLTGLFHILGDSVNVLERCGHQTNLTARDRRWNSLTSLASLSLYVCLRMCCSDMGVDVWYTLQRLSLHSVHNLRIYIGERDPLSTNKPSRATPEHVEHPLLSLSLPILSVSFWRCIGSLIFGALPLRITGPASPSLSLSGMCLEVNALGWMQLLRDRVREKTEGGETDAEPPKAKGYISRMVTRFCVARVPAAIAMLCRLSVHVTDTSLSVTLPHTGDVSVYGTPIDDPCPHCMSLSLSIDSLSLNASAATDLEREREGEGGAGRYLADTCGVRVAVRNLAVSASLYHAVERCPPLYPPRDPHHSRHPVTDDHSLSIHPLGTALTFCLPSASLFVCNMPLLGMSHYAAQAVPVVQSLVHGLPVMSLSLHQTSLSLSGPHPHGCDPVPLLLPYVGIESALVSGGVPEDLVGPASLCKPGVCLALSVTDTDTPCTLDEAAYTSHSTPHPPPCDAPVLVLSTGLLGSVASTVRAMSILMGAEDSAETGGEGESGSVTVAEGPPAESVSLPPLPSLVPSFAIGLSLSLSAMSMVLVSDECVYPRICCVEGYVPRNMAVDKHMSSVVYRHKGAPCLDTYGTAYLTHRIQTLEAVSSVAAVSPLTMATPVPPSAYSTHHKYLESDRFYRKYFGLGRQRARRVHGARVADLFLELPQPVRPYVLHENEPYPTRDPYSGARVACLKDLDRVRMWRSMCIAYEPRTQAIGPTALCIGAAGVCMEVVYQIPQSGTETTCCSRHQRQTYRCRVHSHTDSFALCVDETPGSAYARVALMTTVPCMGVTSHPPPLEETQCQVSLMQCDIDMRLIPTGAGEGAEGDGESESMDGVDVEVDTEAEDTSVPEDAEIEASESIADTLEEGVSREREAERESEEVSDDSESDGPVDDAPHEPFSPESSPPALLSVSLGGCELYAGWAIAAELAEVVSEAAHALSLPMREGPPSVGLDLPANRTRPEQPFHLYNPISLVSPYVRLGIEVRHMKICASLHRDCFPCLYGPMVVISSEACSQVLGARDLSLPSLFPSALHANPALWPRVQRHRAIVAPRQQSRYIHVPIPVNCPVDGVIVAPLGFMLLCCGPSVLSQDRLMSDSVRGRHILTPFKQSSIETGVRRGDRITVHHLCPDSIRELSTVRGSGKADVAIASFSCHVSIPKDARDVPLEESAAPGGVELPDLCTREMRAPWTRVAPQAYPGDPTEYGLDPELDYGDKSFDQHPSVHIYIPVYGTQARGSEGRIIFHHPVGFHFGDYLDACIQGGKVGAPLVKRVLLNPYRHGAPPNPPTDWISGIRLTVTHAAHVMECMLSSTGRKRAEIAPVLSFVSCLAVYMLHQLEHADKKEREREERRQAARERQQQRGAANLVSLPTVSPVPSTASTASSISDTFRRDPQSHACRDYAVAGVVRTVTASILGTDPEMKPLSDAVMLEVIKFTLASSQALYSWDILDRHPKTGEAVDEAVSRLWVHCMRERGKQAPVGRVINPVPLAQTTVTGVFPLSFCLSIDSRPEHVIYREMLRRDPQQCIHPKPKVAMYQAQDWWHLPLGDTPALYESDGSPALTPSVEGGTPAQDPGPSPCTIPPEYPDLSEPDYPKEVTLDDVICVLMRVSVPGTAEISCDSIASSAGCSVGISIKNVSSYMDLILSEGLCPPMSRPSNETDAASRVDTYR</sequence>
<feature type="region of interest" description="Disordered" evidence="1">
    <location>
        <begin position="1706"/>
        <end position="1745"/>
    </location>
</feature>
<feature type="compositionally biased region" description="Acidic residues" evidence="1">
    <location>
        <begin position="993"/>
        <end position="1010"/>
    </location>
</feature>
<proteinExistence type="predicted"/>
<feature type="region of interest" description="Disordered" evidence="1">
    <location>
        <begin position="993"/>
        <end position="1061"/>
    </location>
</feature>
<evidence type="ECO:0000256" key="1">
    <source>
        <dbReference type="SAM" id="MobiDB-lite"/>
    </source>
</evidence>